<accession>Q2FR96</accession>
<dbReference type="InParanoid" id="Q2FR96"/>
<evidence type="ECO:0000259" key="1">
    <source>
        <dbReference type="SMART" id="SM00849"/>
    </source>
</evidence>
<dbReference type="InterPro" id="IPR036866">
    <property type="entry name" value="RibonucZ/Hydroxyglut_hydro"/>
</dbReference>
<keyword evidence="3" id="KW-1185">Reference proteome</keyword>
<gene>
    <name evidence="2" type="ordered locus">Mhun_0673</name>
</gene>
<dbReference type="Proteomes" id="UP000001941">
    <property type="component" value="Chromosome"/>
</dbReference>
<dbReference type="SMART" id="SM00849">
    <property type="entry name" value="Lactamase_B"/>
    <property type="match status" value="1"/>
</dbReference>
<name>Q2FR96_METHJ</name>
<proteinExistence type="predicted"/>
<reference evidence="3" key="1">
    <citation type="journal article" date="2016" name="Stand. Genomic Sci.">
        <title>Complete genome sequence of Methanospirillum hungatei type strain JF1.</title>
        <authorList>
            <person name="Gunsalus R.P."/>
            <person name="Cook L.E."/>
            <person name="Crable B."/>
            <person name="Rohlin L."/>
            <person name="McDonald E."/>
            <person name="Mouttaki H."/>
            <person name="Sieber J.R."/>
            <person name="Poweleit N."/>
            <person name="Zhou H."/>
            <person name="Lapidus A.L."/>
            <person name="Daligault H.E."/>
            <person name="Land M."/>
            <person name="Gilna P."/>
            <person name="Ivanova N."/>
            <person name="Kyrpides N."/>
            <person name="Culley D.E."/>
            <person name="McInerney M.J."/>
        </authorList>
    </citation>
    <scope>NUCLEOTIDE SEQUENCE [LARGE SCALE GENOMIC DNA]</scope>
    <source>
        <strain evidence="3">ATCC 27890 / DSM 864 / NBRC 100397 / JF-1</strain>
    </source>
</reference>
<dbReference type="AlphaFoldDB" id="Q2FR96"/>
<dbReference type="PANTHER" id="PTHR42951:SF17">
    <property type="entry name" value="METALLO-BETA-LACTAMASE DOMAIN-CONTAINING PROTEIN"/>
    <property type="match status" value="1"/>
</dbReference>
<organism evidence="2 3">
    <name type="scientific">Methanospirillum hungatei JF-1 (strain ATCC 27890 / DSM 864 / NBRC 100397 / JF-1)</name>
    <dbReference type="NCBI Taxonomy" id="323259"/>
    <lineage>
        <taxon>Archaea</taxon>
        <taxon>Methanobacteriati</taxon>
        <taxon>Methanobacteriota</taxon>
        <taxon>Stenosarchaea group</taxon>
        <taxon>Methanomicrobia</taxon>
        <taxon>Methanomicrobiales</taxon>
        <taxon>Methanospirillaceae</taxon>
        <taxon>Methanospirillum</taxon>
    </lineage>
</organism>
<dbReference type="STRING" id="323259.Mhun_0673"/>
<dbReference type="HOGENOM" id="CLU_030571_2_2_2"/>
<dbReference type="InterPro" id="IPR001279">
    <property type="entry name" value="Metallo-B-lactamas"/>
</dbReference>
<dbReference type="CDD" id="cd07721">
    <property type="entry name" value="yflN-like_MBL-fold"/>
    <property type="match status" value="1"/>
</dbReference>
<protein>
    <submittedName>
        <fullName evidence="2">Beta-lactamase-like protein</fullName>
    </submittedName>
</protein>
<dbReference type="OrthoDB" id="197151at2157"/>
<dbReference type="KEGG" id="mhu:Mhun_0673"/>
<feature type="domain" description="Metallo-beta-lactamase" evidence="1">
    <location>
        <begin position="17"/>
        <end position="213"/>
    </location>
</feature>
<dbReference type="Gene3D" id="3.60.15.10">
    <property type="entry name" value="Ribonuclease Z/Hydroxyacylglutathione hydrolase-like"/>
    <property type="match status" value="1"/>
</dbReference>
<dbReference type="Pfam" id="PF00753">
    <property type="entry name" value="Lactamase_B"/>
    <property type="match status" value="1"/>
</dbReference>
<sequence>MTSPDNVPLIIPISLGFVNAYIVKQDGIILIDTGIPGSEQKILDTLRDHGCKPRDISLIIITHGHQDHAGSAASLHGLSGAPVACHADDAGFLEKGKQNTLKPCSITGYFLQFIFNRKKLSEYPPVHPDILIDSPFDLESYGISGIIIPTPGHTKGSVSVALNSGERFTGDLIFPKIPSGKPGFPFWAEEPDLVLDSIRKICDENCSVIYTGHGGPYSKGDVLEMVRGVSAE</sequence>
<dbReference type="RefSeq" id="WP_011447712.1">
    <property type="nucleotide sequence ID" value="NC_007796.1"/>
</dbReference>
<dbReference type="EnsemblBacteria" id="ABD40429">
    <property type="protein sequence ID" value="ABD40429"/>
    <property type="gene ID" value="Mhun_0673"/>
</dbReference>
<evidence type="ECO:0000313" key="3">
    <source>
        <dbReference type="Proteomes" id="UP000001941"/>
    </source>
</evidence>
<dbReference type="PANTHER" id="PTHR42951">
    <property type="entry name" value="METALLO-BETA-LACTAMASE DOMAIN-CONTAINING"/>
    <property type="match status" value="1"/>
</dbReference>
<dbReference type="GeneID" id="3924109"/>
<dbReference type="eggNOG" id="arCOG00504">
    <property type="taxonomic scope" value="Archaea"/>
</dbReference>
<dbReference type="SUPFAM" id="SSF56281">
    <property type="entry name" value="Metallo-hydrolase/oxidoreductase"/>
    <property type="match status" value="1"/>
</dbReference>
<evidence type="ECO:0000313" key="2">
    <source>
        <dbReference type="EMBL" id="ABD40429.1"/>
    </source>
</evidence>
<dbReference type="EMBL" id="CP000254">
    <property type="protein sequence ID" value="ABD40429.1"/>
    <property type="molecule type" value="Genomic_DNA"/>
</dbReference>
<dbReference type="InterPro" id="IPR050855">
    <property type="entry name" value="NDM-1-like"/>
</dbReference>